<name>A0A381SGU6_9ZZZZ</name>
<dbReference type="Pfam" id="PF13759">
    <property type="entry name" value="2OG-FeII_Oxy_5"/>
    <property type="match status" value="1"/>
</dbReference>
<dbReference type="Gene3D" id="2.60.120.620">
    <property type="entry name" value="q2cbj1_9rhob like domain"/>
    <property type="match status" value="1"/>
</dbReference>
<evidence type="ECO:0008006" key="2">
    <source>
        <dbReference type="Google" id="ProtNLM"/>
    </source>
</evidence>
<evidence type="ECO:0000313" key="1">
    <source>
        <dbReference type="EMBL" id="SVA02699.1"/>
    </source>
</evidence>
<proteinExistence type="predicted"/>
<gene>
    <name evidence="1" type="ORF">METZ01_LOCUS55553</name>
</gene>
<protein>
    <recommendedName>
        <fullName evidence="2">Prolyl 4-hydroxylase alpha subunit Fe(2+) 2OG dioxygenase domain-containing protein</fullName>
    </recommendedName>
</protein>
<dbReference type="AlphaFoldDB" id="A0A381SGU6"/>
<organism evidence="1">
    <name type="scientific">marine metagenome</name>
    <dbReference type="NCBI Taxonomy" id="408172"/>
    <lineage>
        <taxon>unclassified sequences</taxon>
        <taxon>metagenomes</taxon>
        <taxon>ecological metagenomes</taxon>
    </lineage>
</organism>
<reference evidence="1" key="1">
    <citation type="submission" date="2018-05" db="EMBL/GenBank/DDBJ databases">
        <authorList>
            <person name="Lanie J.A."/>
            <person name="Ng W.-L."/>
            <person name="Kazmierczak K.M."/>
            <person name="Andrzejewski T.M."/>
            <person name="Davidsen T.M."/>
            <person name="Wayne K.J."/>
            <person name="Tettelin H."/>
            <person name="Glass J.I."/>
            <person name="Rusch D."/>
            <person name="Podicherti R."/>
            <person name="Tsui H.-C.T."/>
            <person name="Winkler M.E."/>
        </authorList>
    </citation>
    <scope>NUCLEOTIDE SEQUENCE</scope>
</reference>
<sequence>MLRGNIKDVPITDYICALLEEETDTGDFLEQIQKTTLQNGKMKRVPFNEKVWDLINKITYEYESKDRKIVEVWAGLMREGDFHMLHGHQEVKNGISGGLYLKVPKLTQPQGNMNWVSDNKVFSWSPKDGDYFVWPSILLHCVYPFKGPGDRIMISWNSV</sequence>
<dbReference type="EMBL" id="UINC01003031">
    <property type="protein sequence ID" value="SVA02699.1"/>
    <property type="molecule type" value="Genomic_DNA"/>
</dbReference>
<dbReference type="InterPro" id="IPR012668">
    <property type="entry name" value="CHP02466"/>
</dbReference>
<accession>A0A381SGU6</accession>